<sequence length="55" mass="6724">MEDNSIIQQQTFESILIEIDKVKEKLKDLRIEPKDYYKLIQQLTLVRLHIDSFRF</sequence>
<evidence type="ECO:0000313" key="1">
    <source>
        <dbReference type="EMBL" id="SCM08620.1"/>
    </source>
</evidence>
<dbReference type="Proteomes" id="UP000242164">
    <property type="component" value="Unassembled WGS sequence"/>
</dbReference>
<dbReference type="RefSeq" id="WP_176371976.1">
    <property type="nucleotide sequence ID" value="NZ_CP066178.1"/>
</dbReference>
<gene>
    <name evidence="1" type="ORF">BCB44BAC_04646</name>
</gene>
<dbReference type="EMBL" id="FMIK01000072">
    <property type="protein sequence ID" value="SCM08620.1"/>
    <property type="molecule type" value="Genomic_DNA"/>
</dbReference>
<dbReference type="AlphaFoldDB" id="A0AAX2CNV1"/>
<name>A0AAX2CNV1_9BACI</name>
<reference evidence="1 2" key="1">
    <citation type="submission" date="2016-08" db="EMBL/GenBank/DDBJ databases">
        <authorList>
            <person name="Loux V."/>
            <person name="Rue O."/>
        </authorList>
    </citation>
    <scope>NUCLEOTIDE SEQUENCE [LARGE SCALE GENOMIC DNA]</scope>
    <source>
        <strain evidence="1 2">AFSSA_08CEB44bac</strain>
    </source>
</reference>
<organism evidence="1 2">
    <name type="scientific">Bacillus cytotoxicus</name>
    <dbReference type="NCBI Taxonomy" id="580165"/>
    <lineage>
        <taxon>Bacteria</taxon>
        <taxon>Bacillati</taxon>
        <taxon>Bacillota</taxon>
        <taxon>Bacilli</taxon>
        <taxon>Bacillales</taxon>
        <taxon>Bacillaceae</taxon>
        <taxon>Bacillus</taxon>
        <taxon>Bacillus cereus group</taxon>
    </lineage>
</organism>
<protein>
    <submittedName>
        <fullName evidence="1">Uncharacterized protein</fullName>
    </submittedName>
</protein>
<evidence type="ECO:0000313" key="2">
    <source>
        <dbReference type="Proteomes" id="UP000242164"/>
    </source>
</evidence>
<accession>A0AAX2CNV1</accession>
<proteinExistence type="predicted"/>
<comment type="caution">
    <text evidence="1">The sequence shown here is derived from an EMBL/GenBank/DDBJ whole genome shotgun (WGS) entry which is preliminary data.</text>
</comment>